<evidence type="ECO:0000256" key="1">
    <source>
        <dbReference type="SAM" id="MobiDB-lite"/>
    </source>
</evidence>
<evidence type="ECO:0000313" key="3">
    <source>
        <dbReference type="Proteomes" id="UP001470230"/>
    </source>
</evidence>
<organism evidence="2 3">
    <name type="scientific">Tritrichomonas musculus</name>
    <dbReference type="NCBI Taxonomy" id="1915356"/>
    <lineage>
        <taxon>Eukaryota</taxon>
        <taxon>Metamonada</taxon>
        <taxon>Parabasalia</taxon>
        <taxon>Tritrichomonadida</taxon>
        <taxon>Tritrichomonadidae</taxon>
        <taxon>Tritrichomonas</taxon>
    </lineage>
</organism>
<name>A0ABR2IR93_9EUKA</name>
<reference evidence="2 3" key="1">
    <citation type="submission" date="2024-04" db="EMBL/GenBank/DDBJ databases">
        <title>Tritrichomonas musculus Genome.</title>
        <authorList>
            <person name="Alves-Ferreira E."/>
            <person name="Grigg M."/>
            <person name="Lorenzi H."/>
            <person name="Galac M."/>
        </authorList>
    </citation>
    <scope>NUCLEOTIDE SEQUENCE [LARGE SCALE GENOMIC DNA]</scope>
    <source>
        <strain evidence="2 3">EAF2021</strain>
    </source>
</reference>
<dbReference type="InterPro" id="IPR016024">
    <property type="entry name" value="ARM-type_fold"/>
</dbReference>
<dbReference type="Gene3D" id="1.25.10.10">
    <property type="entry name" value="Leucine-rich Repeat Variant"/>
    <property type="match status" value="1"/>
</dbReference>
<comment type="caution">
    <text evidence="2">The sequence shown here is derived from an EMBL/GenBank/DDBJ whole genome shotgun (WGS) entry which is preliminary data.</text>
</comment>
<feature type="compositionally biased region" description="Low complexity" evidence="1">
    <location>
        <begin position="544"/>
        <end position="555"/>
    </location>
</feature>
<protein>
    <submittedName>
        <fullName evidence="2">Uncharacterized protein</fullName>
    </submittedName>
</protein>
<dbReference type="Proteomes" id="UP001470230">
    <property type="component" value="Unassembled WGS sequence"/>
</dbReference>
<keyword evidence="3" id="KW-1185">Reference proteome</keyword>
<proteinExistence type="predicted"/>
<sequence>MTDYKEIYEENSVKPDSNDIIITKNYIPQLIDLPNLYRDIQEAFSIKNPEILKSSMEKLKKYLSAFLIQSQIQFQEILFPILTTMCRITDNDDLVFYSFEYISLIMKKYTNYIPLFTEPSFFDFCYSFLAVPNQKKEVIFWALKSINNFILLSIDARNYTIERFRVNDIINNYILNENFLCLEDDQYNVGVKALEILNSYVIYPIDENNAKLIYNICDPILDAEPKYSHYFEGALWIIFNLIQNNPEFQKIVLTIPNFPDKIETFTYDSESEKLIPSLKILIFLISNNLTFSNHFFKYFLYILCDKNDEVSKIAFHCFELILDKQTENAIKEFYSNDFIINIENILKKFHFNIKMKAANVACTIIEKGISKNILLAFQFSKQLKGLKNNITFIDECIRVCLTILHFEDDYDYIIIRAFEALGKIFLECNTTYFIDQNEEIILQEKLESSNYEISKLANDFYIKFGRKIQRKDVQYTEPQQGTVRKQRRRVKKIIEEQPQPTKINRIRMWNPKKSTRNYDSNNIENDNGLSYDELTPFDHSYPQNYGDYNGDYVGYQDDDNDYDDI</sequence>
<dbReference type="SUPFAM" id="SSF48371">
    <property type="entry name" value="ARM repeat"/>
    <property type="match status" value="1"/>
</dbReference>
<gene>
    <name evidence="2" type="ORF">M9Y10_009985</name>
</gene>
<dbReference type="InterPro" id="IPR011989">
    <property type="entry name" value="ARM-like"/>
</dbReference>
<evidence type="ECO:0000313" key="2">
    <source>
        <dbReference type="EMBL" id="KAK8867016.1"/>
    </source>
</evidence>
<feature type="region of interest" description="Disordered" evidence="1">
    <location>
        <begin position="540"/>
        <end position="565"/>
    </location>
</feature>
<feature type="compositionally biased region" description="Acidic residues" evidence="1">
    <location>
        <begin position="556"/>
        <end position="565"/>
    </location>
</feature>
<accession>A0ABR2IR93</accession>
<dbReference type="EMBL" id="JAPFFF010000015">
    <property type="protein sequence ID" value="KAK8867016.1"/>
    <property type="molecule type" value="Genomic_DNA"/>
</dbReference>